<feature type="region of interest" description="Disordered" evidence="1">
    <location>
        <begin position="1"/>
        <end position="66"/>
    </location>
</feature>
<proteinExistence type="predicted"/>
<evidence type="ECO:0000256" key="1">
    <source>
        <dbReference type="SAM" id="MobiDB-lite"/>
    </source>
</evidence>
<organism evidence="2 3">
    <name type="scientific">Pleurodeles waltl</name>
    <name type="common">Iberian ribbed newt</name>
    <dbReference type="NCBI Taxonomy" id="8319"/>
    <lineage>
        <taxon>Eukaryota</taxon>
        <taxon>Metazoa</taxon>
        <taxon>Chordata</taxon>
        <taxon>Craniata</taxon>
        <taxon>Vertebrata</taxon>
        <taxon>Euteleostomi</taxon>
        <taxon>Amphibia</taxon>
        <taxon>Batrachia</taxon>
        <taxon>Caudata</taxon>
        <taxon>Salamandroidea</taxon>
        <taxon>Salamandridae</taxon>
        <taxon>Pleurodelinae</taxon>
        <taxon>Pleurodeles</taxon>
    </lineage>
</organism>
<evidence type="ECO:0000313" key="3">
    <source>
        <dbReference type="Proteomes" id="UP001066276"/>
    </source>
</evidence>
<dbReference type="Proteomes" id="UP001066276">
    <property type="component" value="Chromosome 6"/>
</dbReference>
<keyword evidence="3" id="KW-1185">Reference proteome</keyword>
<accession>A0AAV7QHU8</accession>
<gene>
    <name evidence="2" type="ORF">NDU88_005320</name>
</gene>
<evidence type="ECO:0000313" key="2">
    <source>
        <dbReference type="EMBL" id="KAJ1138941.1"/>
    </source>
</evidence>
<dbReference type="EMBL" id="JANPWB010000010">
    <property type="protein sequence ID" value="KAJ1138941.1"/>
    <property type="molecule type" value="Genomic_DNA"/>
</dbReference>
<reference evidence="2" key="1">
    <citation type="journal article" date="2022" name="bioRxiv">
        <title>Sequencing and chromosome-scale assembly of the giantPleurodeles waltlgenome.</title>
        <authorList>
            <person name="Brown T."/>
            <person name="Elewa A."/>
            <person name="Iarovenko S."/>
            <person name="Subramanian E."/>
            <person name="Araus A.J."/>
            <person name="Petzold A."/>
            <person name="Susuki M."/>
            <person name="Suzuki K.-i.T."/>
            <person name="Hayashi T."/>
            <person name="Toyoda A."/>
            <person name="Oliveira C."/>
            <person name="Osipova E."/>
            <person name="Leigh N.D."/>
            <person name="Simon A."/>
            <person name="Yun M.H."/>
        </authorList>
    </citation>
    <scope>NUCLEOTIDE SEQUENCE</scope>
    <source>
        <strain evidence="2">20211129_DDA</strain>
        <tissue evidence="2">Liver</tissue>
    </source>
</reference>
<feature type="compositionally biased region" description="Low complexity" evidence="1">
    <location>
        <begin position="52"/>
        <end position="66"/>
    </location>
</feature>
<sequence length="66" mass="6717">MQGAHGAPLPRSGDGIRSEKPRSPTMGPIEVGRPRGAAAGELESSEEPRPPSSRGGAPGSDRSAQQ</sequence>
<dbReference type="AlphaFoldDB" id="A0AAV7QHU8"/>
<name>A0AAV7QHU8_PLEWA</name>
<protein>
    <submittedName>
        <fullName evidence="2">Uncharacterized protein</fullName>
    </submittedName>
</protein>
<comment type="caution">
    <text evidence="2">The sequence shown here is derived from an EMBL/GenBank/DDBJ whole genome shotgun (WGS) entry which is preliminary data.</text>
</comment>